<protein>
    <recommendedName>
        <fullName evidence="2">Glycosyl transferase family 1 domain-containing protein</fullName>
    </recommendedName>
</protein>
<evidence type="ECO:0000313" key="3">
    <source>
        <dbReference type="EMBL" id="OGK66454.1"/>
    </source>
</evidence>
<dbReference type="AlphaFoldDB" id="A0A1F7KF27"/>
<accession>A0A1F7KF27</accession>
<reference evidence="3 4" key="1">
    <citation type="journal article" date="2016" name="Nat. Commun.">
        <title>Thousands of microbial genomes shed light on interconnected biogeochemical processes in an aquifer system.</title>
        <authorList>
            <person name="Anantharaman K."/>
            <person name="Brown C.T."/>
            <person name="Hug L.A."/>
            <person name="Sharon I."/>
            <person name="Castelle C.J."/>
            <person name="Probst A.J."/>
            <person name="Thomas B.C."/>
            <person name="Singh A."/>
            <person name="Wilkins M.J."/>
            <person name="Karaoz U."/>
            <person name="Brodie E.L."/>
            <person name="Williams K.H."/>
            <person name="Hubbard S.S."/>
            <person name="Banfield J.F."/>
        </authorList>
    </citation>
    <scope>NUCLEOTIDE SEQUENCE [LARGE SCALE GENOMIC DNA]</scope>
</reference>
<keyword evidence="1" id="KW-0808">Transferase</keyword>
<evidence type="ECO:0000313" key="4">
    <source>
        <dbReference type="Proteomes" id="UP000178450"/>
    </source>
</evidence>
<dbReference type="EMBL" id="MGBG01000007">
    <property type="protein sequence ID" value="OGK66454.1"/>
    <property type="molecule type" value="Genomic_DNA"/>
</dbReference>
<dbReference type="Gene3D" id="3.40.50.2000">
    <property type="entry name" value="Glycogen Phosphorylase B"/>
    <property type="match status" value="1"/>
</dbReference>
<gene>
    <name evidence="3" type="ORF">A2209_01735</name>
</gene>
<dbReference type="PANTHER" id="PTHR46401:SF2">
    <property type="entry name" value="GLYCOSYLTRANSFERASE WBBK-RELATED"/>
    <property type="match status" value="1"/>
</dbReference>
<dbReference type="GO" id="GO:0009103">
    <property type="term" value="P:lipopolysaccharide biosynthetic process"/>
    <property type="evidence" value="ECO:0007669"/>
    <property type="project" value="TreeGrafter"/>
</dbReference>
<dbReference type="GO" id="GO:0016757">
    <property type="term" value="F:glycosyltransferase activity"/>
    <property type="evidence" value="ECO:0007669"/>
    <property type="project" value="InterPro"/>
</dbReference>
<dbReference type="InterPro" id="IPR001296">
    <property type="entry name" value="Glyco_trans_1"/>
</dbReference>
<dbReference type="CDD" id="cd03809">
    <property type="entry name" value="GT4_MtfB-like"/>
    <property type="match status" value="1"/>
</dbReference>
<dbReference type="Proteomes" id="UP000178450">
    <property type="component" value="Unassembled WGS sequence"/>
</dbReference>
<organism evidence="3 4">
    <name type="scientific">Candidatus Roizmanbacteria bacterium RIFOXYA1_FULL_41_12</name>
    <dbReference type="NCBI Taxonomy" id="1802082"/>
    <lineage>
        <taxon>Bacteria</taxon>
        <taxon>Candidatus Roizmaniibacteriota</taxon>
    </lineage>
</organism>
<sequence length="364" mass="41510">MRIGIDISQIVYSGTGVARYTQGLVEAILQYENQHQWVFFFASLRRALPAKLVAQIAQKGFILKQYKIPPTLLSLLWNRWHFINVEWLTGKLDWYISSDWTEPPVKNAKKATIIHDLAFLHYPETIDWKILKTQQQRLIHVCHESDLILADSDSTKRDIEHFLTLNKAKVQTIYPGISTRIPDKSTVQKTLAKFGLKKQNFILSVGKLEPRKNLERLLEAYKKLNQSKYQLIIVGPKGWGSLNLAGENVRVIGFVKDEELYSLYQACLFFVYPSLYEGFGYPVLEAASLGAAIATSNRSSLQELGQGISLQFNPENVADITGKMSTLISNPDLRTDLSQKAIVKSQEFTWQKTYQQIVEVLKNS</sequence>
<feature type="domain" description="Glycosyl transferase family 1" evidence="2">
    <location>
        <begin position="193"/>
        <end position="341"/>
    </location>
</feature>
<evidence type="ECO:0000256" key="1">
    <source>
        <dbReference type="ARBA" id="ARBA00022679"/>
    </source>
</evidence>
<comment type="caution">
    <text evidence="3">The sequence shown here is derived from an EMBL/GenBank/DDBJ whole genome shotgun (WGS) entry which is preliminary data.</text>
</comment>
<evidence type="ECO:0000259" key="2">
    <source>
        <dbReference type="Pfam" id="PF00534"/>
    </source>
</evidence>
<name>A0A1F7KF27_9BACT</name>
<dbReference type="Pfam" id="PF00534">
    <property type="entry name" value="Glycos_transf_1"/>
    <property type="match status" value="1"/>
</dbReference>
<dbReference type="SUPFAM" id="SSF53756">
    <property type="entry name" value="UDP-Glycosyltransferase/glycogen phosphorylase"/>
    <property type="match status" value="1"/>
</dbReference>
<dbReference type="PANTHER" id="PTHR46401">
    <property type="entry name" value="GLYCOSYLTRANSFERASE WBBK-RELATED"/>
    <property type="match status" value="1"/>
</dbReference>
<proteinExistence type="predicted"/>